<feature type="domain" description="Pseudouridine synthase RsuA/RluA-like" evidence="7">
    <location>
        <begin position="110"/>
        <end position="260"/>
    </location>
</feature>
<reference evidence="11" key="1">
    <citation type="submission" date="2019-02" db="EMBL/GenBank/DDBJ databases">
        <authorList>
            <person name="Gruber-Vodicka R. H."/>
            <person name="Seah K. B. B."/>
        </authorList>
    </citation>
    <scope>NUCLEOTIDE SEQUENCE</scope>
    <source>
        <strain evidence="11">BECK_S127</strain>
        <strain evidence="10">BECK_S1320</strain>
        <strain evidence="9">BECK_S1321</strain>
    </source>
</reference>
<dbReference type="Gene3D" id="3.30.2350.10">
    <property type="entry name" value="Pseudouridine synthase"/>
    <property type="match status" value="1"/>
</dbReference>
<name>A0A451BI06_9GAMM</name>
<dbReference type="InterPro" id="IPR006145">
    <property type="entry name" value="PsdUridine_synth_RsuA/RluA"/>
</dbReference>
<dbReference type="InterPro" id="IPR020103">
    <property type="entry name" value="PsdUridine_synth_cat_dom_sf"/>
</dbReference>
<dbReference type="Pfam" id="PF01479">
    <property type="entry name" value="S4"/>
    <property type="match status" value="1"/>
</dbReference>
<evidence type="ECO:0000313" key="9">
    <source>
        <dbReference type="EMBL" id="VFK40129.1"/>
    </source>
</evidence>
<keyword evidence="2 6" id="KW-0413">Isomerase</keyword>
<evidence type="ECO:0000313" key="11">
    <source>
        <dbReference type="EMBL" id="VFK77935.1"/>
    </source>
</evidence>
<dbReference type="GO" id="GO:0003723">
    <property type="term" value="F:RNA binding"/>
    <property type="evidence" value="ECO:0007669"/>
    <property type="project" value="UniProtKB-KW"/>
</dbReference>
<dbReference type="NCBIfam" id="NF008385">
    <property type="entry name" value="PRK11180.1"/>
    <property type="match status" value="1"/>
</dbReference>
<comment type="similarity">
    <text evidence="1 6">Belongs to the pseudouridine synthase RluA family.</text>
</comment>
<dbReference type="Gene3D" id="3.10.290.10">
    <property type="entry name" value="RNA-binding S4 domain"/>
    <property type="match status" value="1"/>
</dbReference>
<comment type="catalytic activity">
    <reaction evidence="3">
        <text>uridine(1911/1915/1917) in 23S rRNA = pseudouridine(1911/1915/1917) in 23S rRNA</text>
        <dbReference type="Rhea" id="RHEA:42524"/>
        <dbReference type="Rhea" id="RHEA-COMP:10097"/>
        <dbReference type="Rhea" id="RHEA-COMP:10098"/>
        <dbReference type="ChEBI" id="CHEBI:65314"/>
        <dbReference type="ChEBI" id="CHEBI:65315"/>
        <dbReference type="EC" id="5.4.99.23"/>
    </reaction>
</comment>
<dbReference type="InterPro" id="IPR002942">
    <property type="entry name" value="S4_RNA-bd"/>
</dbReference>
<comment type="function">
    <text evidence="6">Responsible for synthesis of pseudouridine from uracil.</text>
</comment>
<dbReference type="SUPFAM" id="SSF55174">
    <property type="entry name" value="Alpha-L RNA-binding motif"/>
    <property type="match status" value="1"/>
</dbReference>
<evidence type="ECO:0000256" key="2">
    <source>
        <dbReference type="ARBA" id="ARBA00023235"/>
    </source>
</evidence>
<dbReference type="InterPro" id="IPR006225">
    <property type="entry name" value="PsdUridine_synth_RluC/D"/>
</dbReference>
<dbReference type="CDD" id="cd00165">
    <property type="entry name" value="S4"/>
    <property type="match status" value="1"/>
</dbReference>
<dbReference type="AlphaFoldDB" id="A0A451BI06"/>
<evidence type="ECO:0000256" key="1">
    <source>
        <dbReference type="ARBA" id="ARBA00010876"/>
    </source>
</evidence>
<evidence type="ECO:0000313" key="10">
    <source>
        <dbReference type="EMBL" id="VFK45449.1"/>
    </source>
</evidence>
<dbReference type="PROSITE" id="PS50889">
    <property type="entry name" value="S4"/>
    <property type="match status" value="1"/>
</dbReference>
<dbReference type="InterPro" id="IPR050188">
    <property type="entry name" value="RluA_PseudoU_synthase"/>
</dbReference>
<evidence type="ECO:0000259" key="7">
    <source>
        <dbReference type="Pfam" id="PF00849"/>
    </source>
</evidence>
<dbReference type="NCBIfam" id="TIGR00005">
    <property type="entry name" value="rluA_subfam"/>
    <property type="match status" value="1"/>
</dbReference>
<accession>A0A451BI06</accession>
<keyword evidence="5" id="KW-0694">RNA-binding</keyword>
<protein>
    <recommendedName>
        <fullName evidence="6">Pseudouridine synthase</fullName>
        <ecNumber evidence="6">5.4.99.-</ecNumber>
    </recommendedName>
</protein>
<comment type="catalytic activity">
    <reaction evidence="6">
        <text>a uridine in RNA = a pseudouridine in RNA</text>
        <dbReference type="Rhea" id="RHEA:48348"/>
        <dbReference type="Rhea" id="RHEA-COMP:12068"/>
        <dbReference type="Rhea" id="RHEA-COMP:12069"/>
        <dbReference type="ChEBI" id="CHEBI:65314"/>
        <dbReference type="ChEBI" id="CHEBI:65315"/>
    </reaction>
</comment>
<dbReference type="GO" id="GO:0000455">
    <property type="term" value="P:enzyme-directed rRNA pseudouridine synthesis"/>
    <property type="evidence" value="ECO:0007669"/>
    <property type="project" value="UniProtKB-ARBA"/>
</dbReference>
<evidence type="ECO:0000256" key="3">
    <source>
        <dbReference type="ARBA" id="ARBA00036882"/>
    </source>
</evidence>
<proteinExistence type="inferred from homology"/>
<dbReference type="EMBL" id="CAADFR010000054">
    <property type="protein sequence ID" value="VFK40129.1"/>
    <property type="molecule type" value="Genomic_DNA"/>
</dbReference>
<dbReference type="CDD" id="cd02869">
    <property type="entry name" value="PseudoU_synth_RluA_like"/>
    <property type="match status" value="1"/>
</dbReference>
<dbReference type="EMBL" id="CAADFU010000054">
    <property type="protein sequence ID" value="VFK45449.1"/>
    <property type="molecule type" value="Genomic_DNA"/>
</dbReference>
<dbReference type="InterPro" id="IPR036986">
    <property type="entry name" value="S4_RNA-bd_sf"/>
</dbReference>
<evidence type="ECO:0000259" key="8">
    <source>
        <dbReference type="Pfam" id="PF01479"/>
    </source>
</evidence>
<dbReference type="EMBL" id="CAADHB010000004">
    <property type="protein sequence ID" value="VFK77935.1"/>
    <property type="molecule type" value="Genomic_DNA"/>
</dbReference>
<feature type="active site" evidence="4">
    <location>
        <position position="157"/>
    </location>
</feature>
<dbReference type="GO" id="GO:0160140">
    <property type="term" value="F:23S rRNA pseudouridine(1911/1915/1917) synthase activity"/>
    <property type="evidence" value="ECO:0007669"/>
    <property type="project" value="UniProtKB-EC"/>
</dbReference>
<evidence type="ECO:0000256" key="4">
    <source>
        <dbReference type="PIRSR" id="PIRSR606225-1"/>
    </source>
</evidence>
<dbReference type="SUPFAM" id="SSF55120">
    <property type="entry name" value="Pseudouridine synthase"/>
    <property type="match status" value="1"/>
</dbReference>
<sequence>MEPSLHDRWIGYDDQFFEELRVEEKYLGEVSDEMVGIRFDLALVRLFPDYSRARIQRWIRDGKITVEGKRIRPRDLTRGGERVRLVVGPEPNNTWEPEALPLSVIHEDEHILVVDKQVGLVAHPGAGNPRGTLVNALLYREPRLAGVPRAGIVHRLDKDTSGLLVVARTLRAHKRLVELLKSHDIRREYDAVVVGAMLAGGEVDAPIGRHRTQRTKMAVTDRGKSAMTHYRIRRRFPSHTHIRLRLQTGRTHQIRVHMAHIDHPLVGDPVYGGRPFFPAKADEALMEVLRRFRRQALHASRLSFPHPISSEPCAFDCPPPGDFTRLLDALSIPGPDG</sequence>
<gene>
    <name evidence="11" type="ORF">BECKSD772D_GA0070982_10044</name>
    <name evidence="10" type="ORF">BECKSD772E_GA0070983_10543</name>
    <name evidence="9" type="ORF">BECKSD772F_GA0070984_10543</name>
</gene>
<dbReference type="Pfam" id="PF00849">
    <property type="entry name" value="PseudoU_synth_2"/>
    <property type="match status" value="1"/>
</dbReference>
<evidence type="ECO:0000256" key="6">
    <source>
        <dbReference type="RuleBase" id="RU362028"/>
    </source>
</evidence>
<dbReference type="PROSITE" id="PS01129">
    <property type="entry name" value="PSI_RLU"/>
    <property type="match status" value="1"/>
</dbReference>
<dbReference type="PANTHER" id="PTHR21600:SF44">
    <property type="entry name" value="RIBOSOMAL LARGE SUBUNIT PSEUDOURIDINE SYNTHASE D"/>
    <property type="match status" value="1"/>
</dbReference>
<dbReference type="PANTHER" id="PTHR21600">
    <property type="entry name" value="MITOCHONDRIAL RNA PSEUDOURIDINE SYNTHASE"/>
    <property type="match status" value="1"/>
</dbReference>
<organism evidence="11">
    <name type="scientific">Candidatus Kentrum sp. SD</name>
    <dbReference type="NCBI Taxonomy" id="2126332"/>
    <lineage>
        <taxon>Bacteria</taxon>
        <taxon>Pseudomonadati</taxon>
        <taxon>Pseudomonadota</taxon>
        <taxon>Gammaproteobacteria</taxon>
        <taxon>Candidatus Kentrum</taxon>
    </lineage>
</organism>
<evidence type="ECO:0000256" key="5">
    <source>
        <dbReference type="PROSITE-ProRule" id="PRU00182"/>
    </source>
</evidence>
<dbReference type="EC" id="5.4.99.-" evidence="6"/>
<feature type="domain" description="RNA-binding S4" evidence="8">
    <location>
        <begin position="38"/>
        <end position="83"/>
    </location>
</feature>
<dbReference type="InterPro" id="IPR006224">
    <property type="entry name" value="PsdUridine_synth_RluA-like_CS"/>
</dbReference>